<keyword evidence="3" id="KW-1185">Reference proteome</keyword>
<dbReference type="AlphaFoldDB" id="A0A166GC72"/>
<reference evidence="2" key="2">
    <citation type="submission" date="2022-03" db="EMBL/GenBank/DDBJ databases">
        <title>Draft title - Genomic analysis of global carrot germplasm unveils the trajectory of domestication and the origin of high carotenoid orange carrot.</title>
        <authorList>
            <person name="Iorizzo M."/>
            <person name="Ellison S."/>
            <person name="Senalik D."/>
            <person name="Macko-Podgorni A."/>
            <person name="Grzebelus D."/>
            <person name="Bostan H."/>
            <person name="Rolling W."/>
            <person name="Curaba J."/>
            <person name="Simon P."/>
        </authorList>
    </citation>
    <scope>NUCLEOTIDE SEQUENCE</scope>
    <source>
        <tissue evidence="2">Leaf</tissue>
    </source>
</reference>
<gene>
    <name evidence="1" type="ORF">DCAR_001455</name>
    <name evidence="2" type="ORF">DCAR_0101402</name>
</gene>
<proteinExistence type="predicted"/>
<accession>A0A166GC72</accession>
<evidence type="ECO:0000313" key="3">
    <source>
        <dbReference type="Proteomes" id="UP000077755"/>
    </source>
</evidence>
<reference evidence="1" key="1">
    <citation type="journal article" date="2016" name="Nat. Genet.">
        <title>A high-quality carrot genome assembly provides new insights into carotenoid accumulation and asterid genome evolution.</title>
        <authorList>
            <person name="Iorizzo M."/>
            <person name="Ellison S."/>
            <person name="Senalik D."/>
            <person name="Zeng P."/>
            <person name="Satapoomin P."/>
            <person name="Huang J."/>
            <person name="Bowman M."/>
            <person name="Iovene M."/>
            <person name="Sanseverino W."/>
            <person name="Cavagnaro P."/>
            <person name="Yildiz M."/>
            <person name="Macko-Podgorni A."/>
            <person name="Moranska E."/>
            <person name="Grzebelus E."/>
            <person name="Grzebelus D."/>
            <person name="Ashrafi H."/>
            <person name="Zheng Z."/>
            <person name="Cheng S."/>
            <person name="Spooner D."/>
            <person name="Van Deynze A."/>
            <person name="Simon P."/>
        </authorList>
    </citation>
    <scope>NUCLEOTIDE SEQUENCE [LARGE SCALE GENOMIC DNA]</scope>
    <source>
        <tissue evidence="1">Leaf</tissue>
    </source>
</reference>
<dbReference type="PANTHER" id="PTHR47165">
    <property type="entry name" value="OS03G0429900 PROTEIN"/>
    <property type="match status" value="1"/>
</dbReference>
<dbReference type="Proteomes" id="UP000077755">
    <property type="component" value="Chromosome 1"/>
</dbReference>
<dbReference type="InterPro" id="IPR012340">
    <property type="entry name" value="NA-bd_OB-fold"/>
</dbReference>
<sequence length="373" mass="42491">MEQRTQHTKFAVDLFYMGEVKKLAEDNRFLIDMVGRIQNVRTNIKSIKNDVEKVITKFDLTDGRMLETIEETVSSPPQEIIELQTLTIKEIKAMTPDSTECRVKCQLKVTKVEEQSSWFYAVCTKCPKEISRVDGVFKCEDCNRIIPYPDKSDNTGSIAVIFLDQEVTRIIEKTLFDIEVDAIQENTEGKFPAVLKTFEKKVYTITLNITENNLKKGSMVYEADEIFDKIESSANFDPSTNTDTQMVEAATVDLKDDDLSTPTTGISSTKTRPRVDIEPVAFDPKEDTPAKLNKKDKKKKVFMPNIFSAVYFSSNFCHPIPYFCHPISGVTALYWTSTTTFANEEEFETSVSDTIQSFQDFCYNFSESMTLSV</sequence>
<dbReference type="Gene3D" id="2.40.50.140">
    <property type="entry name" value="Nucleic acid-binding proteins"/>
    <property type="match status" value="1"/>
</dbReference>
<organism evidence="1">
    <name type="scientific">Daucus carota subsp. sativus</name>
    <name type="common">Carrot</name>
    <dbReference type="NCBI Taxonomy" id="79200"/>
    <lineage>
        <taxon>Eukaryota</taxon>
        <taxon>Viridiplantae</taxon>
        <taxon>Streptophyta</taxon>
        <taxon>Embryophyta</taxon>
        <taxon>Tracheophyta</taxon>
        <taxon>Spermatophyta</taxon>
        <taxon>Magnoliopsida</taxon>
        <taxon>eudicotyledons</taxon>
        <taxon>Gunneridae</taxon>
        <taxon>Pentapetalae</taxon>
        <taxon>asterids</taxon>
        <taxon>campanulids</taxon>
        <taxon>Apiales</taxon>
        <taxon>Apiaceae</taxon>
        <taxon>Apioideae</taxon>
        <taxon>Scandiceae</taxon>
        <taxon>Daucinae</taxon>
        <taxon>Daucus</taxon>
        <taxon>Daucus sect. Daucus</taxon>
    </lineage>
</organism>
<dbReference type="PANTHER" id="PTHR47165:SF4">
    <property type="entry name" value="OS03G0429900 PROTEIN"/>
    <property type="match status" value="1"/>
</dbReference>
<protein>
    <recommendedName>
        <fullName evidence="4">Replication factor A C-terminal domain-containing protein</fullName>
    </recommendedName>
</protein>
<evidence type="ECO:0000313" key="1">
    <source>
        <dbReference type="EMBL" id="KZN08799.1"/>
    </source>
</evidence>
<evidence type="ECO:0000313" key="2">
    <source>
        <dbReference type="EMBL" id="WOG82240.1"/>
    </source>
</evidence>
<name>A0A166GC72_DAUCS</name>
<dbReference type="Gramene" id="KZN08799">
    <property type="protein sequence ID" value="KZN08799"/>
    <property type="gene ID" value="DCAR_001455"/>
</dbReference>
<dbReference type="EMBL" id="CP093343">
    <property type="protein sequence ID" value="WOG82240.1"/>
    <property type="molecule type" value="Genomic_DNA"/>
</dbReference>
<dbReference type="SUPFAM" id="SSF50249">
    <property type="entry name" value="Nucleic acid-binding proteins"/>
    <property type="match status" value="1"/>
</dbReference>
<dbReference type="EMBL" id="LNRQ01000001">
    <property type="protein sequence ID" value="KZN08799.1"/>
    <property type="molecule type" value="Genomic_DNA"/>
</dbReference>
<evidence type="ECO:0008006" key="4">
    <source>
        <dbReference type="Google" id="ProtNLM"/>
    </source>
</evidence>